<protein>
    <recommendedName>
        <fullName evidence="6">PAT complex subunit CCDC47</fullName>
    </recommendedName>
    <alternativeName>
        <fullName evidence="7">Coiled-coil domain-containing protein 47</fullName>
    </alternativeName>
</protein>
<evidence type="ECO:0000313" key="10">
    <source>
        <dbReference type="Proteomes" id="UP001176961"/>
    </source>
</evidence>
<dbReference type="AlphaFoldDB" id="A0AA36GWZ2"/>
<accession>A0AA36GWZ2</accession>
<proteinExistence type="inferred from homology"/>
<feature type="compositionally biased region" description="Basic residues" evidence="8">
    <location>
        <begin position="441"/>
        <end position="452"/>
    </location>
</feature>
<dbReference type="GO" id="GO:0032469">
    <property type="term" value="P:endoplasmic reticulum calcium ion homeostasis"/>
    <property type="evidence" value="ECO:0007669"/>
    <property type="project" value="InterPro"/>
</dbReference>
<evidence type="ECO:0000256" key="8">
    <source>
        <dbReference type="SAM" id="MobiDB-lite"/>
    </source>
</evidence>
<evidence type="ECO:0000256" key="1">
    <source>
        <dbReference type="ARBA" id="ARBA00022692"/>
    </source>
</evidence>
<dbReference type="GO" id="GO:0005509">
    <property type="term" value="F:calcium ion binding"/>
    <property type="evidence" value="ECO:0007669"/>
    <property type="project" value="InterPro"/>
</dbReference>
<organism evidence="9 10">
    <name type="scientific">Cylicocyclus nassatus</name>
    <name type="common">Nematode worm</name>
    <dbReference type="NCBI Taxonomy" id="53992"/>
    <lineage>
        <taxon>Eukaryota</taxon>
        <taxon>Metazoa</taxon>
        <taxon>Ecdysozoa</taxon>
        <taxon>Nematoda</taxon>
        <taxon>Chromadorea</taxon>
        <taxon>Rhabditida</taxon>
        <taxon>Rhabditina</taxon>
        <taxon>Rhabditomorpha</taxon>
        <taxon>Strongyloidea</taxon>
        <taxon>Strongylidae</taxon>
        <taxon>Cylicocyclus</taxon>
    </lineage>
</organism>
<reference evidence="9" key="1">
    <citation type="submission" date="2023-07" db="EMBL/GenBank/DDBJ databases">
        <authorList>
            <consortium name="CYATHOMIX"/>
        </authorList>
    </citation>
    <scope>NUCLEOTIDE SEQUENCE</scope>
    <source>
        <strain evidence="9">N/A</strain>
    </source>
</reference>
<comment type="caution">
    <text evidence="9">The sequence shown here is derived from an EMBL/GenBank/DDBJ whole genome shotgun (WGS) entry which is preliminary data.</text>
</comment>
<evidence type="ECO:0000256" key="7">
    <source>
        <dbReference type="ARBA" id="ARBA00034902"/>
    </source>
</evidence>
<evidence type="ECO:0000256" key="4">
    <source>
        <dbReference type="ARBA" id="ARBA00034697"/>
    </source>
</evidence>
<evidence type="ECO:0000313" key="9">
    <source>
        <dbReference type="EMBL" id="CAJ0599700.1"/>
    </source>
</evidence>
<dbReference type="GO" id="GO:0030867">
    <property type="term" value="C:rough endoplasmic reticulum membrane"/>
    <property type="evidence" value="ECO:0007669"/>
    <property type="project" value="UniProtKB-SubCell"/>
</dbReference>
<comment type="subcellular location">
    <subcellularLocation>
        <location evidence="4">Rough endoplasmic reticulum membrane</location>
        <topology evidence="4">Single-pass type I membrane protein</topology>
    </subcellularLocation>
</comment>
<dbReference type="Proteomes" id="UP001176961">
    <property type="component" value="Unassembled WGS sequence"/>
</dbReference>
<keyword evidence="10" id="KW-1185">Reference proteome</keyword>
<feature type="compositionally biased region" description="Basic and acidic residues" evidence="8">
    <location>
        <begin position="49"/>
        <end position="71"/>
    </location>
</feature>
<feature type="region of interest" description="Disordered" evidence="8">
    <location>
        <begin position="33"/>
        <end position="75"/>
    </location>
</feature>
<keyword evidence="2" id="KW-1133">Transmembrane helix</keyword>
<gene>
    <name evidence="9" type="ORF">CYNAS_LOCUS11683</name>
</gene>
<feature type="region of interest" description="Disordered" evidence="8">
    <location>
        <begin position="396"/>
        <end position="452"/>
    </location>
</feature>
<evidence type="ECO:0000256" key="2">
    <source>
        <dbReference type="ARBA" id="ARBA00022989"/>
    </source>
</evidence>
<evidence type="ECO:0000256" key="5">
    <source>
        <dbReference type="ARBA" id="ARBA00034746"/>
    </source>
</evidence>
<comment type="similarity">
    <text evidence="5">Belongs to the CCDC47 family.</text>
</comment>
<name>A0AA36GWZ2_CYLNA</name>
<evidence type="ECO:0000256" key="6">
    <source>
        <dbReference type="ARBA" id="ARBA00034875"/>
    </source>
</evidence>
<feature type="compositionally biased region" description="Basic and acidic residues" evidence="8">
    <location>
        <begin position="403"/>
        <end position="440"/>
    </location>
</feature>
<dbReference type="PANTHER" id="PTHR12883">
    <property type="entry name" value="ADIPOCYTE-SPECIFIC PROTEIN 4-RELATED"/>
    <property type="match status" value="1"/>
</dbReference>
<evidence type="ECO:0000256" key="3">
    <source>
        <dbReference type="ARBA" id="ARBA00023136"/>
    </source>
</evidence>
<sequence length="452" mass="52395">MKLILVVAFTVVLCSRFGIANNAEIEDNEFAEFEDEEAEEVVQPPPTDAQDKKAVKEEPQKQKVDHSQKADDFDDDYGVVEDEEEIKEKEDEAQQPVQPLKFADVPAHFRSNWASYQVEAIVLAVIAMYLLNYVIGRNTNQSLALEWFDNVRGLLEQQFALVGDDGVNEFPESSAAVQRETDCSYTVWCSGRVGVNGMLIQIKTMKRQDLISRIMAFFSPQRDRITFKLELDPGELDSFVMIFGQKKPVVKQHKDMLDLSTYTVEKKTTSQFGLPPSFALYTEQVEATYAIFEPGVSAIIRKYEKAIEYVHISDQYSGPKPPEGETYTRLPEVVRLVQFSLNLDECRDKEAQAELLQLMFYIVDKIRKFRLSKEAKQKADKRRREVEEAFIKTTHQLRQEAAQARREEKTRERKQRLLEEEDPEKQRRLEKLEMKREAKAKQPKMKQLKVKM</sequence>
<dbReference type="PANTHER" id="PTHR12883:SF0">
    <property type="entry name" value="PAT COMPLEX SUBUNIT CCDC47"/>
    <property type="match status" value="1"/>
</dbReference>
<dbReference type="EMBL" id="CATQJL010000223">
    <property type="protein sequence ID" value="CAJ0599700.1"/>
    <property type="molecule type" value="Genomic_DNA"/>
</dbReference>
<dbReference type="Pfam" id="PF07946">
    <property type="entry name" value="CCDC47"/>
    <property type="match status" value="1"/>
</dbReference>
<keyword evidence="3" id="KW-0472">Membrane</keyword>
<keyword evidence="1" id="KW-0812">Transmembrane</keyword>
<dbReference type="InterPro" id="IPR012879">
    <property type="entry name" value="CCDC47"/>
</dbReference>